<evidence type="ECO:0000313" key="9">
    <source>
        <dbReference type="Proteomes" id="UP000001784"/>
    </source>
</evidence>
<dbReference type="Gene3D" id="1.10.3470.10">
    <property type="entry name" value="ABC transporter involved in vitamin B12 uptake, BtuC"/>
    <property type="match status" value="1"/>
</dbReference>
<dbReference type="Proteomes" id="UP000001784">
    <property type="component" value="Chromosome"/>
</dbReference>
<evidence type="ECO:0000256" key="2">
    <source>
        <dbReference type="ARBA" id="ARBA00008034"/>
    </source>
</evidence>
<dbReference type="AlphaFoldDB" id="A0LLW1"/>
<dbReference type="PANTHER" id="PTHR30477:SF18">
    <property type="entry name" value="METAL TRANSPORT SYSTEM MEMBRANE PROTEIN CT_417-RELATED"/>
    <property type="match status" value="1"/>
</dbReference>
<feature type="transmembrane region" description="Helical" evidence="7">
    <location>
        <begin position="38"/>
        <end position="57"/>
    </location>
</feature>
<accession>A0LLW1</accession>
<feature type="transmembrane region" description="Helical" evidence="7">
    <location>
        <begin position="12"/>
        <end position="32"/>
    </location>
</feature>
<comment type="similarity">
    <text evidence="2 6">Belongs to the ABC-3 integral membrane protein family.</text>
</comment>
<dbReference type="GO" id="GO:0010043">
    <property type="term" value="P:response to zinc ion"/>
    <property type="evidence" value="ECO:0007669"/>
    <property type="project" value="TreeGrafter"/>
</dbReference>
<gene>
    <name evidence="8" type="ordered locus">Sfum_2735</name>
</gene>
<dbReference type="InterPro" id="IPR037294">
    <property type="entry name" value="ABC_BtuC-like"/>
</dbReference>
<sequence>MLEAFQLEFMRNALLAGILTSIACGIIGTLVVVNRIVFISGGVAHAAYGGVGIAFYLGFSPILGAAGFSLLISAVMALVTLKNKQRADTVVGVLWAVGMALGIVFIDLTPGYGVDIMSYLFGSILTVPRFDLVLMAFLDVLILILVVVYYHGFLAMSFDEEFAMTKGVPVKGLYFLLLAMMAFSVVMVIRVVGLILVIALLTIPPYVAEKYCRSLSAMMLFSTLLSCTVSMMGLWLSYSFNLTSGATIILVAAFFFFLAQVFEVLRERKWNRSESRD</sequence>
<evidence type="ECO:0000256" key="3">
    <source>
        <dbReference type="ARBA" id="ARBA00022692"/>
    </source>
</evidence>
<dbReference type="CDD" id="cd06550">
    <property type="entry name" value="TM_ABC_iron-siderophores_like"/>
    <property type="match status" value="1"/>
</dbReference>
<proteinExistence type="inferred from homology"/>
<evidence type="ECO:0000256" key="4">
    <source>
        <dbReference type="ARBA" id="ARBA00022989"/>
    </source>
</evidence>
<dbReference type="KEGG" id="sfu:Sfum_2735"/>
<dbReference type="OrthoDB" id="9798540at2"/>
<evidence type="ECO:0000256" key="6">
    <source>
        <dbReference type="RuleBase" id="RU003943"/>
    </source>
</evidence>
<organism evidence="8 9">
    <name type="scientific">Syntrophobacter fumaroxidans (strain DSM 10017 / MPOB)</name>
    <dbReference type="NCBI Taxonomy" id="335543"/>
    <lineage>
        <taxon>Bacteria</taxon>
        <taxon>Pseudomonadati</taxon>
        <taxon>Thermodesulfobacteriota</taxon>
        <taxon>Syntrophobacteria</taxon>
        <taxon>Syntrophobacterales</taxon>
        <taxon>Syntrophobacteraceae</taxon>
        <taxon>Syntrophobacter</taxon>
    </lineage>
</organism>
<keyword evidence="3 6" id="KW-0812">Transmembrane</keyword>
<dbReference type="FunCoup" id="A0LLW1">
    <property type="interactions" value="369"/>
</dbReference>
<protein>
    <submittedName>
        <fullName evidence="8">ABC-3 protein</fullName>
    </submittedName>
</protein>
<feature type="transmembrane region" description="Helical" evidence="7">
    <location>
        <begin position="62"/>
        <end position="81"/>
    </location>
</feature>
<dbReference type="RefSeq" id="WP_011699580.1">
    <property type="nucleotide sequence ID" value="NC_008554.1"/>
</dbReference>
<evidence type="ECO:0000256" key="7">
    <source>
        <dbReference type="SAM" id="Phobius"/>
    </source>
</evidence>
<keyword evidence="5 7" id="KW-0472">Membrane</keyword>
<evidence type="ECO:0000256" key="1">
    <source>
        <dbReference type="ARBA" id="ARBA00004141"/>
    </source>
</evidence>
<name>A0LLW1_SYNFM</name>
<dbReference type="SUPFAM" id="SSF81345">
    <property type="entry name" value="ABC transporter involved in vitamin B12 uptake, BtuC"/>
    <property type="match status" value="1"/>
</dbReference>
<keyword evidence="9" id="KW-1185">Reference proteome</keyword>
<evidence type="ECO:0000256" key="5">
    <source>
        <dbReference type="ARBA" id="ARBA00023136"/>
    </source>
</evidence>
<dbReference type="InterPro" id="IPR001626">
    <property type="entry name" value="ABC_TroCD"/>
</dbReference>
<dbReference type="Pfam" id="PF00950">
    <property type="entry name" value="ABC-3"/>
    <property type="match status" value="1"/>
</dbReference>
<comment type="subcellular location">
    <subcellularLocation>
        <location evidence="6">Cell membrane</location>
        <topology evidence="6">Multi-pass membrane protein</topology>
    </subcellularLocation>
    <subcellularLocation>
        <location evidence="1">Membrane</location>
        <topology evidence="1">Multi-pass membrane protein</topology>
    </subcellularLocation>
</comment>
<feature type="transmembrane region" description="Helical" evidence="7">
    <location>
        <begin position="173"/>
        <end position="203"/>
    </location>
</feature>
<dbReference type="InParanoid" id="A0LLW1"/>
<keyword evidence="4 7" id="KW-1133">Transmembrane helix</keyword>
<dbReference type="eggNOG" id="COG1108">
    <property type="taxonomic scope" value="Bacteria"/>
</dbReference>
<reference evidence="8 9" key="1">
    <citation type="submission" date="2006-10" db="EMBL/GenBank/DDBJ databases">
        <title>Complete sequence of Syntrophobacter fumaroxidans MPOB.</title>
        <authorList>
            <consortium name="US DOE Joint Genome Institute"/>
            <person name="Copeland A."/>
            <person name="Lucas S."/>
            <person name="Lapidus A."/>
            <person name="Barry K."/>
            <person name="Detter J.C."/>
            <person name="Glavina del Rio T."/>
            <person name="Hammon N."/>
            <person name="Israni S."/>
            <person name="Pitluck S."/>
            <person name="Goltsman E.G."/>
            <person name="Martinez M."/>
            <person name="Schmutz J."/>
            <person name="Larimer F."/>
            <person name="Land M."/>
            <person name="Hauser L."/>
            <person name="Kyrpides N."/>
            <person name="Kim E."/>
            <person name="Boone D.R."/>
            <person name="Brockman F."/>
            <person name="Culley D."/>
            <person name="Ferry J."/>
            <person name="Gunsalus R."/>
            <person name="McInerney M.J."/>
            <person name="Morrison M."/>
            <person name="Plugge C."/>
            <person name="Rohlin L."/>
            <person name="Scholten J."/>
            <person name="Sieber J."/>
            <person name="Stams A.J.M."/>
            <person name="Worm P."/>
            <person name="Henstra A.M."/>
            <person name="Richardson P."/>
        </authorList>
    </citation>
    <scope>NUCLEOTIDE SEQUENCE [LARGE SCALE GENOMIC DNA]</scope>
    <source>
        <strain evidence="9">DSM 10017 / MPOB</strain>
    </source>
</reference>
<feature type="transmembrane region" description="Helical" evidence="7">
    <location>
        <begin position="132"/>
        <end position="153"/>
    </location>
</feature>
<feature type="transmembrane region" description="Helical" evidence="7">
    <location>
        <begin position="93"/>
        <end position="120"/>
    </location>
</feature>
<dbReference type="GO" id="GO:0043190">
    <property type="term" value="C:ATP-binding cassette (ABC) transporter complex"/>
    <property type="evidence" value="ECO:0007669"/>
    <property type="project" value="InterPro"/>
</dbReference>
<dbReference type="HOGENOM" id="CLU_028808_3_0_7"/>
<dbReference type="STRING" id="335543.Sfum_2735"/>
<dbReference type="GO" id="GO:0055085">
    <property type="term" value="P:transmembrane transport"/>
    <property type="evidence" value="ECO:0007669"/>
    <property type="project" value="InterPro"/>
</dbReference>
<dbReference type="PANTHER" id="PTHR30477">
    <property type="entry name" value="ABC-TRANSPORTER METAL-BINDING PROTEIN"/>
    <property type="match status" value="1"/>
</dbReference>
<feature type="transmembrane region" description="Helical" evidence="7">
    <location>
        <begin position="242"/>
        <end position="262"/>
    </location>
</feature>
<dbReference type="EMBL" id="CP000478">
    <property type="protein sequence ID" value="ABK18413.1"/>
    <property type="molecule type" value="Genomic_DNA"/>
</dbReference>
<feature type="transmembrane region" description="Helical" evidence="7">
    <location>
        <begin position="215"/>
        <end position="236"/>
    </location>
</feature>
<keyword evidence="6" id="KW-0813">Transport</keyword>
<evidence type="ECO:0000313" key="8">
    <source>
        <dbReference type="EMBL" id="ABK18413.1"/>
    </source>
</evidence>